<dbReference type="PANTHER" id="PTHR30055">
    <property type="entry name" value="HTH-TYPE TRANSCRIPTIONAL REGULATOR RUTR"/>
    <property type="match status" value="1"/>
</dbReference>
<evidence type="ECO:0000256" key="2">
    <source>
        <dbReference type="PROSITE-ProRule" id="PRU00335"/>
    </source>
</evidence>
<sequence>MGNREDLLESARRCIVEKGYARTTARDIAGGAGVSLAAIGYHFGSKEALMAEALLATGIRIGDALDEALRGAPAGDLLGRIWDRSLEVFGDQRALLAASMENLAQIDRIPAVAERMRAAQRGAVDGIAELLAEPLPRATAEERQALAAYYFAVINGLAIVWLIDPSIVPTGDRLRLAELAGGANVAAADAGAAGAS</sequence>
<feature type="domain" description="HTH tetR-type" evidence="3">
    <location>
        <begin position="1"/>
        <end position="61"/>
    </location>
</feature>
<dbReference type="SUPFAM" id="SSF48498">
    <property type="entry name" value="Tetracyclin repressor-like, C-terminal domain"/>
    <property type="match status" value="1"/>
</dbReference>
<keyword evidence="1 2" id="KW-0238">DNA-binding</keyword>
<protein>
    <submittedName>
        <fullName evidence="4">TetR/AcrR family transcriptional regulator</fullName>
    </submittedName>
</protein>
<feature type="DNA-binding region" description="H-T-H motif" evidence="2">
    <location>
        <begin position="24"/>
        <end position="43"/>
    </location>
</feature>
<dbReference type="EMBL" id="RHHB01000003">
    <property type="protein sequence ID" value="RNB51555.1"/>
    <property type="molecule type" value="Genomic_DNA"/>
</dbReference>
<dbReference type="SUPFAM" id="SSF46689">
    <property type="entry name" value="Homeodomain-like"/>
    <property type="match status" value="1"/>
</dbReference>
<comment type="caution">
    <text evidence="4">The sequence shown here is derived from an EMBL/GenBank/DDBJ whole genome shotgun (WGS) entry which is preliminary data.</text>
</comment>
<evidence type="ECO:0000313" key="5">
    <source>
        <dbReference type="Proteomes" id="UP000275048"/>
    </source>
</evidence>
<dbReference type="GO" id="GO:0003700">
    <property type="term" value="F:DNA-binding transcription factor activity"/>
    <property type="evidence" value="ECO:0007669"/>
    <property type="project" value="TreeGrafter"/>
</dbReference>
<dbReference type="InterPro" id="IPR009057">
    <property type="entry name" value="Homeodomain-like_sf"/>
</dbReference>
<dbReference type="InterPro" id="IPR036271">
    <property type="entry name" value="Tet_transcr_reg_TetR-rel_C_sf"/>
</dbReference>
<keyword evidence="5" id="KW-1185">Reference proteome</keyword>
<dbReference type="Pfam" id="PF00440">
    <property type="entry name" value="TetR_N"/>
    <property type="match status" value="1"/>
</dbReference>
<accession>A0A3M8AM48</accession>
<evidence type="ECO:0000313" key="4">
    <source>
        <dbReference type="EMBL" id="RNB51555.1"/>
    </source>
</evidence>
<gene>
    <name evidence="4" type="ORF">EDM22_03735</name>
</gene>
<dbReference type="OrthoDB" id="2356263at2"/>
<dbReference type="Proteomes" id="UP000275048">
    <property type="component" value="Unassembled WGS sequence"/>
</dbReference>
<dbReference type="Gene3D" id="1.10.357.10">
    <property type="entry name" value="Tetracycline Repressor, domain 2"/>
    <property type="match status" value="1"/>
</dbReference>
<dbReference type="PROSITE" id="PS50977">
    <property type="entry name" value="HTH_TETR_2"/>
    <property type="match status" value="1"/>
</dbReference>
<dbReference type="InterPro" id="IPR050109">
    <property type="entry name" value="HTH-type_TetR-like_transc_reg"/>
</dbReference>
<dbReference type="PANTHER" id="PTHR30055:SF219">
    <property type="entry name" value="TRANSCRIPTIONAL REGULATORY PROTEIN"/>
    <property type="match status" value="1"/>
</dbReference>
<evidence type="ECO:0000256" key="1">
    <source>
        <dbReference type="ARBA" id="ARBA00023125"/>
    </source>
</evidence>
<evidence type="ECO:0000259" key="3">
    <source>
        <dbReference type="PROSITE" id="PS50977"/>
    </source>
</evidence>
<dbReference type="PRINTS" id="PR00455">
    <property type="entry name" value="HTHTETR"/>
</dbReference>
<name>A0A3M8AM48_9MICO</name>
<organism evidence="4 5">
    <name type="scientific">Agromyces tardus</name>
    <dbReference type="NCBI Taxonomy" id="2583849"/>
    <lineage>
        <taxon>Bacteria</taxon>
        <taxon>Bacillati</taxon>
        <taxon>Actinomycetota</taxon>
        <taxon>Actinomycetes</taxon>
        <taxon>Micrococcales</taxon>
        <taxon>Microbacteriaceae</taxon>
        <taxon>Agromyces</taxon>
    </lineage>
</organism>
<proteinExistence type="predicted"/>
<dbReference type="RefSeq" id="WP_122935715.1">
    <property type="nucleotide sequence ID" value="NZ_JBHSNT010000003.1"/>
</dbReference>
<dbReference type="AlphaFoldDB" id="A0A3M8AM48"/>
<reference evidence="4 5" key="1">
    <citation type="submission" date="2018-10" db="EMBL/GenBank/DDBJ databases">
        <title>Isolation, diversity and antibacterial activity of antinobacteria from the wheat rhizosphere soil.</title>
        <authorList>
            <person name="Sun T."/>
        </authorList>
    </citation>
    <scope>NUCLEOTIDE SEQUENCE [LARGE SCALE GENOMIC DNA]</scope>
    <source>
        <strain evidence="4 5">SJ-23</strain>
    </source>
</reference>
<dbReference type="GO" id="GO:0000976">
    <property type="term" value="F:transcription cis-regulatory region binding"/>
    <property type="evidence" value="ECO:0007669"/>
    <property type="project" value="TreeGrafter"/>
</dbReference>
<dbReference type="InterPro" id="IPR001647">
    <property type="entry name" value="HTH_TetR"/>
</dbReference>